<evidence type="ECO:0000256" key="2">
    <source>
        <dbReference type="SAM" id="SignalP"/>
    </source>
</evidence>
<feature type="transmembrane region" description="Helical" evidence="1">
    <location>
        <begin position="20"/>
        <end position="44"/>
    </location>
</feature>
<evidence type="ECO:0000256" key="1">
    <source>
        <dbReference type="SAM" id="Phobius"/>
    </source>
</evidence>
<gene>
    <name evidence="3" type="ORF">I3842_13G068000</name>
</gene>
<keyword evidence="1" id="KW-1133">Transmembrane helix</keyword>
<protein>
    <submittedName>
        <fullName evidence="3">Uncharacterized protein</fullName>
    </submittedName>
</protein>
<evidence type="ECO:0000313" key="3">
    <source>
        <dbReference type="EMBL" id="KAG6680945.1"/>
    </source>
</evidence>
<accession>A0A922AHY6</accession>
<dbReference type="Proteomes" id="UP000811246">
    <property type="component" value="Chromosome 13"/>
</dbReference>
<keyword evidence="1" id="KW-0472">Membrane</keyword>
<feature type="transmembrane region" description="Helical" evidence="1">
    <location>
        <begin position="65"/>
        <end position="85"/>
    </location>
</feature>
<sequence length="114" mass="12771">MTHPSRLLCVYFSISCLLRHSVWVSFFCDGYFSVCSLFVVGSSSRRGSDLQPMAACSRPRPPRKILFFLMDISGFLGSIYCLLGVPHIAVHIRCKWPLVGAHGHAGSTQQQIRR</sequence>
<feature type="chain" id="PRO_5037207917" evidence="2">
    <location>
        <begin position="25"/>
        <end position="114"/>
    </location>
</feature>
<dbReference type="EMBL" id="CM031837">
    <property type="protein sequence ID" value="KAG6680945.1"/>
    <property type="molecule type" value="Genomic_DNA"/>
</dbReference>
<dbReference type="AlphaFoldDB" id="A0A922AHY6"/>
<proteinExistence type="predicted"/>
<keyword evidence="2" id="KW-0732">Signal</keyword>
<name>A0A922AHY6_CARIL</name>
<evidence type="ECO:0000313" key="4">
    <source>
        <dbReference type="Proteomes" id="UP000811246"/>
    </source>
</evidence>
<comment type="caution">
    <text evidence="3">The sequence shown here is derived from an EMBL/GenBank/DDBJ whole genome shotgun (WGS) entry which is preliminary data.</text>
</comment>
<reference evidence="3" key="1">
    <citation type="submission" date="2021-01" db="EMBL/GenBank/DDBJ databases">
        <authorList>
            <person name="Lovell J.T."/>
            <person name="Bentley N."/>
            <person name="Bhattarai G."/>
            <person name="Jenkins J.W."/>
            <person name="Sreedasyam A."/>
            <person name="Alarcon Y."/>
            <person name="Bock C."/>
            <person name="Boston L."/>
            <person name="Carlson J."/>
            <person name="Cervantes K."/>
            <person name="Clermont K."/>
            <person name="Krom N."/>
            <person name="Kubenka K."/>
            <person name="Mamidi S."/>
            <person name="Mattison C."/>
            <person name="Monteros M."/>
            <person name="Pisani C."/>
            <person name="Plott C."/>
            <person name="Rajasekar S."/>
            <person name="Rhein H.S."/>
            <person name="Rohla C."/>
            <person name="Song M."/>
            <person name="Hilaire R.S."/>
            <person name="Shu S."/>
            <person name="Wells L."/>
            <person name="Wang X."/>
            <person name="Webber J."/>
            <person name="Heerema R.J."/>
            <person name="Klein P."/>
            <person name="Conner P."/>
            <person name="Grauke L."/>
            <person name="Grimwood J."/>
            <person name="Schmutz J."/>
            <person name="Randall J.J."/>
        </authorList>
    </citation>
    <scope>NUCLEOTIDE SEQUENCE</scope>
    <source>
        <tissue evidence="3">Leaf</tissue>
    </source>
</reference>
<feature type="signal peptide" evidence="2">
    <location>
        <begin position="1"/>
        <end position="24"/>
    </location>
</feature>
<keyword evidence="1" id="KW-0812">Transmembrane</keyword>
<organism evidence="3 4">
    <name type="scientific">Carya illinoinensis</name>
    <name type="common">Pecan</name>
    <dbReference type="NCBI Taxonomy" id="32201"/>
    <lineage>
        <taxon>Eukaryota</taxon>
        <taxon>Viridiplantae</taxon>
        <taxon>Streptophyta</taxon>
        <taxon>Embryophyta</taxon>
        <taxon>Tracheophyta</taxon>
        <taxon>Spermatophyta</taxon>
        <taxon>Magnoliopsida</taxon>
        <taxon>eudicotyledons</taxon>
        <taxon>Gunneridae</taxon>
        <taxon>Pentapetalae</taxon>
        <taxon>rosids</taxon>
        <taxon>fabids</taxon>
        <taxon>Fagales</taxon>
        <taxon>Juglandaceae</taxon>
        <taxon>Carya</taxon>
    </lineage>
</organism>